<dbReference type="PANTHER" id="PTHR33112">
    <property type="entry name" value="DOMAIN PROTEIN, PUTATIVE-RELATED"/>
    <property type="match status" value="1"/>
</dbReference>
<dbReference type="Pfam" id="PF06985">
    <property type="entry name" value="HET"/>
    <property type="match status" value="2"/>
</dbReference>
<evidence type="ECO:0000313" key="2">
    <source>
        <dbReference type="EMBL" id="KAF4448692.1"/>
    </source>
</evidence>
<accession>A0A8H4KDZ3</accession>
<protein>
    <submittedName>
        <fullName evidence="2">HET-domain-containing protein</fullName>
    </submittedName>
</protein>
<evidence type="ECO:0000313" key="3">
    <source>
        <dbReference type="Proteomes" id="UP000605986"/>
    </source>
</evidence>
<dbReference type="Proteomes" id="UP000605986">
    <property type="component" value="Unassembled WGS sequence"/>
</dbReference>
<evidence type="ECO:0000259" key="1">
    <source>
        <dbReference type="Pfam" id="PF06985"/>
    </source>
</evidence>
<dbReference type="PANTHER" id="PTHR33112:SF1">
    <property type="entry name" value="HETEROKARYON INCOMPATIBILITY DOMAIN-CONTAINING PROTEIN"/>
    <property type="match status" value="1"/>
</dbReference>
<dbReference type="EMBL" id="JAADJG010000324">
    <property type="protein sequence ID" value="KAF4448692.1"/>
    <property type="molecule type" value="Genomic_DNA"/>
</dbReference>
<gene>
    <name evidence="2" type="ORF">F53441_7946</name>
</gene>
<feature type="domain" description="Heterokaryon incompatibility" evidence="1">
    <location>
        <begin position="1081"/>
        <end position="1209"/>
    </location>
</feature>
<organism evidence="2 3">
    <name type="scientific">Fusarium austroafricanum</name>
    <dbReference type="NCBI Taxonomy" id="2364996"/>
    <lineage>
        <taxon>Eukaryota</taxon>
        <taxon>Fungi</taxon>
        <taxon>Dikarya</taxon>
        <taxon>Ascomycota</taxon>
        <taxon>Pezizomycotina</taxon>
        <taxon>Sordariomycetes</taxon>
        <taxon>Hypocreomycetidae</taxon>
        <taxon>Hypocreales</taxon>
        <taxon>Nectriaceae</taxon>
        <taxon>Fusarium</taxon>
        <taxon>Fusarium concolor species complex</taxon>
    </lineage>
</organism>
<feature type="domain" description="Heterokaryon incompatibility" evidence="1">
    <location>
        <begin position="144"/>
        <end position="282"/>
    </location>
</feature>
<sequence length="1560" mass="176959">MAHWHKVGCSNPTIIITGDTPRCAACDSTPDIQSYVDQQKASTPFTLPPPDQPLGKLNLHWPSSVKYTRQTAEVRPLEAVPMSKKQKLDVADKVDETKVFQSSIYTPRLREDEFRLLYLNPSTDNSSPIHTELAVHQDGRSPQYEATSYTWAGEDGDNSQCRPVYIGRYWDVVLQTQNCWSMLQSLRLPIGTRAVWVDALCINQNDIKERDSQVTKMSQMYINCSRVVVYLGPDLATLTQTRYPAQQELRLRNSEESMGIEPDHLRALLQRRYFSRIWVIQELVLARRVAFQIGDLEYWMDSDTMKFLEAQGGWDWNSTTAPWIRNLGQRKFEETDILRVLRATHRCQCADPRDRVFGILSLLSNESLDSVLRADYTLSFQDMVIGVFSHALLNLKNLDVLFFAAGRDSLPGRPSWMPDLEVSNHTSSSLNFLVYFPDDIGAIFHLQNGSVGGETRLGECYDIVGDYESKHPWKPWHLGATVDGSTGTLSIDLIHLFEFKHPPQKRQYVESVGGEHLFTLSGRHSELLLSSTLPLDELIVPARDHIFCLDTGNGPCLFLVLSLDNDQQAYKVMGTCSHIAFQIPKLRIGNDIHRWNAYEGLHLGGLHMRSLHYNLHDEIQVIDRIDPKSTMWTNNSCGTRSLRTCLNIDPGSDLTFRPLFMSLLNENIEPGFMATLGDCIPESFTPQVKDNEFIQITITKAHATDNMLDWLTSWDLYSKWRPVGEDCVGPELFNTCSCPIAFGDTFKQDAIQLLMQKASLRQADVPDQNMPDHPLAKQIYKYASTNQVENVTDHCATWERGHFYIKEIGMAWPEGLAIQMQLPRHFIESNMERTMAWKTLRRLNSITPITSEDDLDAVLRNPSPEFRSISVPGWPAELVEDFNIDALHRIETVECGLAKMRNAGMAPDEPLCELCQGIDWRNLKDLIHYPTTVLLAFSATRTELLASKCRICRLVGYVSNPGSCFKKCKLEIGRSNWREKDAGVVRLAVRSMHTQSPLLTGYDKDNDVVGYLVAHSRTKAWPGGARDIEPLSVDFESFKRCIRDCSNDHRKCRSTGDWVSRLCLIDVDTGNIEQARTVCRYVALSYVWGKDQSTKKDVNEFPAAVKDTMSVTRSLGCQYLWVDRYCIDQESEHKMEMINQMDRVYANAFVTIVAAAGDGASYGLPGISRPREVRGRVTIGETHLMEEWGDALHIIKNNTWTTRGWTYQEGYLSTRCLIFTDKEVVYLCNENHLAEEHPSDVDYNATRLTLERFSWMIPAETTMGVWTINNNLGPQIEEYTSRNLTNDNDSLNALIGILKHYESLGCSEHEHISHIWGIPIQRLNGKEDVVLFELSWKHKEVASKRRAGFPSWSWAGWTGAIEMRPGSGIFSMAIPAQSIKEGSVGAAVGKKGNLEDTTWSIEAFIDGTVRSLSNFFSGGNQRFSIPKELWITGLVLNMRFREVDSKICATILLCKDTFVALPEFFDRPFDAKNHKQGILIPHAGNLTYADCFAYSLIILHQVGEDRFERAGIVSLQCHRGDPSTYEKAVLNAEGDVVLEGIEPVNYLFLQDAEKRSFWLI</sequence>
<keyword evidence="3" id="KW-1185">Reference proteome</keyword>
<dbReference type="InterPro" id="IPR010730">
    <property type="entry name" value="HET"/>
</dbReference>
<proteinExistence type="predicted"/>
<name>A0A8H4KDZ3_9HYPO</name>
<comment type="caution">
    <text evidence="2">The sequence shown here is derived from an EMBL/GenBank/DDBJ whole genome shotgun (WGS) entry which is preliminary data.</text>
</comment>
<reference evidence="2" key="1">
    <citation type="submission" date="2020-01" db="EMBL/GenBank/DDBJ databases">
        <title>Identification and distribution of gene clusters putatively required for synthesis of sphingolipid metabolism inhibitors in phylogenetically diverse species of the filamentous fungus Fusarium.</title>
        <authorList>
            <person name="Kim H.-S."/>
            <person name="Busman M."/>
            <person name="Brown D.W."/>
            <person name="Divon H."/>
            <person name="Uhlig S."/>
            <person name="Proctor R.H."/>
        </authorList>
    </citation>
    <scope>NUCLEOTIDE SEQUENCE</scope>
    <source>
        <strain evidence="2">NRRL 53441</strain>
    </source>
</reference>
<dbReference type="OrthoDB" id="2157530at2759"/>